<organism evidence="2 3">
    <name type="scientific">Streptomyces coryli</name>
    <dbReference type="NCBI Taxonomy" id="1128680"/>
    <lineage>
        <taxon>Bacteria</taxon>
        <taxon>Bacillati</taxon>
        <taxon>Actinomycetota</taxon>
        <taxon>Actinomycetes</taxon>
        <taxon>Kitasatosporales</taxon>
        <taxon>Streptomycetaceae</taxon>
        <taxon>Streptomyces</taxon>
    </lineage>
</organism>
<dbReference type="AlphaFoldDB" id="A0A6G4TR07"/>
<dbReference type="EMBL" id="JAAKZV010000001">
    <property type="protein sequence ID" value="NGN62425.1"/>
    <property type="molecule type" value="Genomic_DNA"/>
</dbReference>
<feature type="domain" description="DUF6895" evidence="1">
    <location>
        <begin position="17"/>
        <end position="305"/>
    </location>
</feature>
<dbReference type="RefSeq" id="WP_165229671.1">
    <property type="nucleotide sequence ID" value="NZ_JAAKZV010000001.1"/>
</dbReference>
<dbReference type="Pfam" id="PF21836">
    <property type="entry name" value="DUF6895"/>
    <property type="match status" value="1"/>
</dbReference>
<keyword evidence="3" id="KW-1185">Reference proteome</keyword>
<protein>
    <recommendedName>
        <fullName evidence="1">DUF6895 domain-containing protein</fullName>
    </recommendedName>
</protein>
<reference evidence="2 3" key="1">
    <citation type="submission" date="2020-02" db="EMBL/GenBank/DDBJ databases">
        <title>Whole-genome analyses of novel actinobacteria.</title>
        <authorList>
            <person name="Sahin N."/>
        </authorList>
    </citation>
    <scope>NUCLEOTIDE SEQUENCE [LARGE SCALE GENOMIC DNA]</scope>
    <source>
        <strain evidence="2 3">A7024</strain>
    </source>
</reference>
<proteinExistence type="predicted"/>
<gene>
    <name evidence="2" type="ORF">G5C51_00665</name>
</gene>
<accession>A0A6G4TR07</accession>
<evidence type="ECO:0000259" key="1">
    <source>
        <dbReference type="Pfam" id="PF21836"/>
    </source>
</evidence>
<name>A0A6G4TR07_9ACTN</name>
<comment type="caution">
    <text evidence="2">The sequence shown here is derived from an EMBL/GenBank/DDBJ whole genome shotgun (WGS) entry which is preliminary data.</text>
</comment>
<evidence type="ECO:0000313" key="2">
    <source>
        <dbReference type="EMBL" id="NGN62425.1"/>
    </source>
</evidence>
<sequence>MSAVAQPWQAAAARVAGGALGWVHRHRLRGAFPSDESLVLADPNADYKPLAEMALMAGLLHRYPGALPGDGEKALELREFCWSQLRAGDLLYERQLRHPLLTDPLEVYALFAAAGHRHTRLDELLNHLLATDSYAAVEQQPNRRLAVANAALLAGLRNDDADVAALSAATATATGSVPTWLSRLPEPWLIDWDTAYAMTHTVFHLTDWGMRPHRLGNGIADYLRQWLPVWMEVWAETCEWDLLAELLMVDACLPEPQHPEEMWETLARAQHADGLVPYNAKGVTADPDQAFRDHQHPTCVATAAGVIALGRSSG</sequence>
<dbReference type="Proteomes" id="UP000481583">
    <property type="component" value="Unassembled WGS sequence"/>
</dbReference>
<evidence type="ECO:0000313" key="3">
    <source>
        <dbReference type="Proteomes" id="UP000481583"/>
    </source>
</evidence>
<dbReference type="InterPro" id="IPR054190">
    <property type="entry name" value="DUF6895"/>
</dbReference>